<dbReference type="Pfam" id="PF00852">
    <property type="entry name" value="Glyco_transf_10"/>
    <property type="match status" value="1"/>
</dbReference>
<accession>A0A396BJN3</accession>
<dbReference type="EMBL" id="CP036546">
    <property type="protein sequence ID" value="QCQ43443.1"/>
    <property type="molecule type" value="Genomic_DNA"/>
</dbReference>
<reference evidence="6 8" key="2">
    <citation type="submission" date="2018-08" db="EMBL/GenBank/DDBJ databases">
        <title>A genome reference for cultivated species of the human gut microbiota.</title>
        <authorList>
            <person name="Zou Y."/>
            <person name="Xue W."/>
            <person name="Luo G."/>
        </authorList>
    </citation>
    <scope>NUCLEOTIDE SEQUENCE [LARGE SCALE GENOMIC DNA]</scope>
    <source>
        <strain evidence="6 8">AM18-6</strain>
    </source>
</reference>
<evidence type="ECO:0000313" key="6">
    <source>
        <dbReference type="EMBL" id="RHH04791.1"/>
    </source>
</evidence>
<protein>
    <recommendedName>
        <fullName evidence="4">Fucosyltransferase C-terminal domain-containing protein</fullName>
    </recommendedName>
</protein>
<dbReference type="EMBL" id="QRJE01000070">
    <property type="protein sequence ID" value="RHH04791.1"/>
    <property type="molecule type" value="Genomic_DNA"/>
</dbReference>
<dbReference type="OrthoDB" id="9791032at2"/>
<organism evidence="6 8">
    <name type="scientific">Bacteroides fragilis</name>
    <dbReference type="NCBI Taxonomy" id="817"/>
    <lineage>
        <taxon>Bacteria</taxon>
        <taxon>Pseudomonadati</taxon>
        <taxon>Bacteroidota</taxon>
        <taxon>Bacteroidia</taxon>
        <taxon>Bacteroidales</taxon>
        <taxon>Bacteroidaceae</taxon>
        <taxon>Bacteroides</taxon>
    </lineage>
</organism>
<dbReference type="InterPro" id="IPR001503">
    <property type="entry name" value="Glyco_trans_10"/>
</dbReference>
<dbReference type="GO" id="GO:0016020">
    <property type="term" value="C:membrane"/>
    <property type="evidence" value="ECO:0007669"/>
    <property type="project" value="InterPro"/>
</dbReference>
<gene>
    <name evidence="6" type="ORF">DW228_24435</name>
    <name evidence="5" type="ORF">EC80_000385</name>
</gene>
<reference evidence="5" key="1">
    <citation type="book" date="2014" name="THE 24TH EUROPEAN CONGRESS OF CLINICAL MICROBIOLOGY AND INFECTIOUS DISEASES" publisher="ECCMID 2014" city="Barcelona, Spain">
        <title>Identification of resistance genes in three multidrug-resistant Bacteroides fragilis isolates by whole genome sequencing.</title>
        <editorList>
            <person name="Unknown"/>
            <person name="A."/>
        </editorList>
        <authorList>
            <person name="Sydenham T.V."/>
            <person name="Hasman H."/>
            <person name="Wang M."/>
            <person name="Soki J."/>
            <person name="Nagy E."/>
            <person name="Justesen U.S."/>
        </authorList>
    </citation>
    <scope>NUCLEOTIDE SEQUENCE</scope>
    <source>
        <strain evidence="5">DCMSKEJBY0001B</strain>
    </source>
</reference>
<dbReference type="PANTHER" id="PTHR11929:SF194">
    <property type="entry name" value="ALPHA-(1,3)-FUCOSYLTRANSFERASE 10"/>
    <property type="match status" value="1"/>
</dbReference>
<dbReference type="Gene3D" id="3.40.50.11660">
    <property type="entry name" value="Glycosyl transferase family 10, C-terminal domain"/>
    <property type="match status" value="1"/>
</dbReference>
<dbReference type="Proteomes" id="UP000036847">
    <property type="component" value="Chromosome"/>
</dbReference>
<sequence>MKIGIVPFYDGLLNNKLFDITDCNLNADNLITPYFEIKEKLKDTYDINTIDKYSDLQDVDCVLFFYLDYKLLLRCIKNGVKKLVYFAWEPEVVDERHSKKNLKKIESFFDAIMTWNDDIVDNIKYFKINYPYFFDKLISVCTIEEFNKKKLLVNISGNKFSSHKSELYSERLKVIRFYEQGCGDTFELYGRGWSKGMRTFKGECLRKSDVYRNFKFALCLENMCNVNGYITEKIFDCFISGVVPVYWGANNVLNYIPKECYIDYPKFNNICELDNFLSSMTYQDYVKYIDNINRYLQSSKKDLFTSSFFCESMAIVLQKEFCKRGKANIWKLNYYRIYYVIKGILKKVDVV</sequence>
<evidence type="ECO:0000313" key="7">
    <source>
        <dbReference type="Proteomes" id="UP000036847"/>
    </source>
</evidence>
<evidence type="ECO:0000313" key="8">
    <source>
        <dbReference type="Proteomes" id="UP000266644"/>
    </source>
</evidence>
<name>A0A396BJN3_BACFG</name>
<evidence type="ECO:0000256" key="3">
    <source>
        <dbReference type="ARBA" id="ARBA00022679"/>
    </source>
</evidence>
<dbReference type="GO" id="GO:0008417">
    <property type="term" value="F:fucosyltransferase activity"/>
    <property type="evidence" value="ECO:0007669"/>
    <property type="project" value="InterPro"/>
</dbReference>
<comment type="similarity">
    <text evidence="1">Belongs to the glycosyltransferase 10 family.</text>
</comment>
<evidence type="ECO:0000259" key="4">
    <source>
        <dbReference type="Pfam" id="PF00852"/>
    </source>
</evidence>
<dbReference type="RefSeq" id="WP_050503146.1">
    <property type="nucleotide sequence ID" value="NZ_CAEUHN010000001.1"/>
</dbReference>
<evidence type="ECO:0000313" key="5">
    <source>
        <dbReference type="EMBL" id="QCQ43443.1"/>
    </source>
</evidence>
<keyword evidence="2" id="KW-0328">Glycosyltransferase</keyword>
<dbReference type="SUPFAM" id="SSF53756">
    <property type="entry name" value="UDP-Glycosyltransferase/glycogen phosphorylase"/>
    <property type="match status" value="1"/>
</dbReference>
<dbReference type="PANTHER" id="PTHR11929">
    <property type="entry name" value="ALPHA- 1,3 -FUCOSYLTRANSFERASE"/>
    <property type="match status" value="1"/>
</dbReference>
<proteinExistence type="inferred from homology"/>
<evidence type="ECO:0000256" key="2">
    <source>
        <dbReference type="ARBA" id="ARBA00022676"/>
    </source>
</evidence>
<dbReference type="AlphaFoldDB" id="A0A396BJN3"/>
<evidence type="ECO:0000256" key="1">
    <source>
        <dbReference type="ARBA" id="ARBA00008919"/>
    </source>
</evidence>
<keyword evidence="3" id="KW-0808">Transferase</keyword>
<dbReference type="InterPro" id="IPR055270">
    <property type="entry name" value="Glyco_tran_10_C"/>
</dbReference>
<feature type="domain" description="Fucosyltransferase C-terminal" evidence="4">
    <location>
        <begin position="185"/>
        <end position="316"/>
    </location>
</feature>
<dbReference type="Proteomes" id="UP000266644">
    <property type="component" value="Unassembled WGS sequence"/>
</dbReference>
<dbReference type="InterPro" id="IPR038577">
    <property type="entry name" value="GT10-like_C_sf"/>
</dbReference>
<reference evidence="5 7" key="3">
    <citation type="submission" date="2019-03" db="EMBL/GenBank/DDBJ databases">
        <title>Complete genome assembly of MDR B. fragilis.</title>
        <authorList>
            <person name="Sydenham T.V."/>
            <person name="Hasman H."/>
            <person name="Justesen U.S."/>
        </authorList>
    </citation>
    <scope>NUCLEOTIDE SEQUENCE [LARGE SCALE GENOMIC DNA]</scope>
    <source>
        <strain evidence="5 7">DCMSKEJBY0001B</strain>
    </source>
</reference>